<evidence type="ECO:0000256" key="3">
    <source>
        <dbReference type="SAM" id="SignalP"/>
    </source>
</evidence>
<dbReference type="Proteomes" id="UP000182690">
    <property type="component" value="Unassembled WGS sequence"/>
</dbReference>
<dbReference type="eggNOG" id="COG4558">
    <property type="taxonomic scope" value="Bacteria"/>
</dbReference>
<reference evidence="5 6" key="1">
    <citation type="submission" date="2016-10" db="EMBL/GenBank/DDBJ databases">
        <authorList>
            <person name="de Groot N.N."/>
        </authorList>
    </citation>
    <scope>NUCLEOTIDE SEQUENCE [LARGE SCALE GENOMIC DNA]</scope>
    <source>
        <strain evidence="5 6">DSM 22788</strain>
    </source>
</reference>
<feature type="region of interest" description="Disordered" evidence="2">
    <location>
        <begin position="29"/>
        <end position="60"/>
    </location>
</feature>
<evidence type="ECO:0000256" key="1">
    <source>
        <dbReference type="ARBA" id="ARBA00008814"/>
    </source>
</evidence>
<dbReference type="RefSeq" id="WP_010156146.1">
    <property type="nucleotide sequence ID" value="NZ_FNKB01000001.1"/>
</dbReference>
<dbReference type="EMBL" id="FNKB01000001">
    <property type="protein sequence ID" value="SDQ05716.1"/>
    <property type="molecule type" value="Genomic_DNA"/>
</dbReference>
<proteinExistence type="inferred from homology"/>
<accession>A0A1H0XSS7</accession>
<gene>
    <name evidence="5" type="ORF">SAMN04488565_0110</name>
</gene>
<dbReference type="AlphaFoldDB" id="A0A1H0XSS7"/>
<dbReference type="Pfam" id="PF01497">
    <property type="entry name" value="Peripla_BP_2"/>
    <property type="match status" value="1"/>
</dbReference>
<dbReference type="PANTHER" id="PTHR30535:SF4">
    <property type="entry name" value="HEMIN-BINDING PERIPLASMIC PROTEIN HMUT"/>
    <property type="match status" value="1"/>
</dbReference>
<organism evidence="5 6">
    <name type="scientific">Leucobacter chromiiresistens</name>
    <dbReference type="NCBI Taxonomy" id="1079994"/>
    <lineage>
        <taxon>Bacteria</taxon>
        <taxon>Bacillati</taxon>
        <taxon>Actinomycetota</taxon>
        <taxon>Actinomycetes</taxon>
        <taxon>Micrococcales</taxon>
        <taxon>Microbacteriaceae</taxon>
        <taxon>Leucobacter</taxon>
    </lineage>
</organism>
<name>A0A1H0XSS7_9MICO</name>
<sequence length="373" mass="38427">MRRRIAAGLATLLAGSLLLVGCAAPSSSGDADADGAASAPASTEPLADLDTLDDPKAYEGPSTAVLQHTEIEPVAENPAQTLPATVPSYAVDGSSTDVTIERTDKVVAADLGGNISVTVAGLGFADSLVGVDQSTTLESLADLPRVTSGGHTVNAEAIIDLHPDVVITDGSVGPRDVVEQLQDVGITVVFVQNDPSFAGAEALARQIAAIYGSPEAGEQLAERIAGEVEAKIAEIAAIAPQAEDEKLRIAFVYLRGSAGVYYLFGKESGADQLIEAVGGIDVATEMGWDGMKPMTDEALVKANPDLILVMSHGIESVGGVDGLLEEKPAIAVTTAGEHRRFVDMEDGTVLSFGPRSAEILDALARAVYAPESR</sequence>
<evidence type="ECO:0000313" key="5">
    <source>
        <dbReference type="EMBL" id="SDQ05716.1"/>
    </source>
</evidence>
<feature type="domain" description="Fe/B12 periplasmic-binding" evidence="4">
    <location>
        <begin position="105"/>
        <end position="371"/>
    </location>
</feature>
<feature type="compositionally biased region" description="Low complexity" evidence="2">
    <location>
        <begin position="29"/>
        <end position="42"/>
    </location>
</feature>
<evidence type="ECO:0000313" key="6">
    <source>
        <dbReference type="Proteomes" id="UP000182690"/>
    </source>
</evidence>
<feature type="signal peptide" evidence="3">
    <location>
        <begin position="1"/>
        <end position="23"/>
    </location>
</feature>
<dbReference type="STRING" id="1079994.SAMN04488565_0110"/>
<evidence type="ECO:0000256" key="2">
    <source>
        <dbReference type="SAM" id="MobiDB-lite"/>
    </source>
</evidence>
<dbReference type="SUPFAM" id="SSF53807">
    <property type="entry name" value="Helical backbone' metal receptor"/>
    <property type="match status" value="1"/>
</dbReference>
<dbReference type="InterPro" id="IPR050902">
    <property type="entry name" value="ABC_Transporter_SBP"/>
</dbReference>
<feature type="chain" id="PRO_5039508277" evidence="3">
    <location>
        <begin position="24"/>
        <end position="373"/>
    </location>
</feature>
<protein>
    <submittedName>
        <fullName evidence="5">Iron complex transport system substrate-binding protein</fullName>
    </submittedName>
</protein>
<dbReference type="OrthoDB" id="9797736at2"/>
<dbReference type="PROSITE" id="PS51257">
    <property type="entry name" value="PROKAR_LIPOPROTEIN"/>
    <property type="match status" value="1"/>
</dbReference>
<comment type="similarity">
    <text evidence="1">Belongs to the bacterial solute-binding protein 8 family.</text>
</comment>
<evidence type="ECO:0000259" key="4">
    <source>
        <dbReference type="PROSITE" id="PS50983"/>
    </source>
</evidence>
<dbReference type="Gene3D" id="3.40.50.1980">
    <property type="entry name" value="Nitrogenase molybdenum iron protein domain"/>
    <property type="match status" value="2"/>
</dbReference>
<dbReference type="PROSITE" id="PS50983">
    <property type="entry name" value="FE_B12_PBP"/>
    <property type="match status" value="1"/>
</dbReference>
<dbReference type="InterPro" id="IPR002491">
    <property type="entry name" value="ABC_transptr_periplasmic_BD"/>
</dbReference>
<dbReference type="PANTHER" id="PTHR30535">
    <property type="entry name" value="VITAMIN B12-BINDING PROTEIN"/>
    <property type="match status" value="1"/>
</dbReference>
<keyword evidence="3" id="KW-0732">Signal</keyword>